<keyword evidence="3" id="KW-1185">Reference proteome</keyword>
<comment type="caution">
    <text evidence="2">The sequence shown here is derived from an EMBL/GenBank/DDBJ whole genome shotgun (WGS) entry which is preliminary data.</text>
</comment>
<dbReference type="RefSeq" id="WP_380622337.1">
    <property type="nucleotide sequence ID" value="NZ_JBHSDK010000019.1"/>
</dbReference>
<accession>A0ABV8U1D4</accession>
<dbReference type="Proteomes" id="UP001595823">
    <property type="component" value="Unassembled WGS sequence"/>
</dbReference>
<organism evidence="2 3">
    <name type="scientific">Salininema proteolyticum</name>
    <dbReference type="NCBI Taxonomy" id="1607685"/>
    <lineage>
        <taxon>Bacteria</taxon>
        <taxon>Bacillati</taxon>
        <taxon>Actinomycetota</taxon>
        <taxon>Actinomycetes</taxon>
        <taxon>Glycomycetales</taxon>
        <taxon>Glycomycetaceae</taxon>
        <taxon>Salininema</taxon>
    </lineage>
</organism>
<protein>
    <submittedName>
        <fullName evidence="2">SCO5389 family protein</fullName>
    </submittedName>
</protein>
<name>A0ABV8U1D4_9ACTN</name>
<feature type="compositionally biased region" description="Polar residues" evidence="1">
    <location>
        <begin position="122"/>
        <end position="136"/>
    </location>
</feature>
<evidence type="ECO:0000313" key="2">
    <source>
        <dbReference type="EMBL" id="MFC4336422.1"/>
    </source>
</evidence>
<sequence length="136" mass="14962">MSLDVPERLLAKAEHGDVDEAEFIDCVRTSLPYAWDVIANVVDDLKNGIAASTGSTQFADNTTPPPDETSRGQLLRVLASDAMRGALERHFGVRLAFQNCHRVAAFPPSEADSDTYRKFTSPRGQLLNQSPELRDC</sequence>
<proteinExistence type="predicted"/>
<dbReference type="Pfam" id="PF20704">
    <property type="entry name" value="KH_NucS_shadow"/>
    <property type="match status" value="1"/>
</dbReference>
<reference evidence="3" key="1">
    <citation type="journal article" date="2019" name="Int. J. Syst. Evol. Microbiol.">
        <title>The Global Catalogue of Microorganisms (GCM) 10K type strain sequencing project: providing services to taxonomists for standard genome sequencing and annotation.</title>
        <authorList>
            <consortium name="The Broad Institute Genomics Platform"/>
            <consortium name="The Broad Institute Genome Sequencing Center for Infectious Disease"/>
            <person name="Wu L."/>
            <person name="Ma J."/>
        </authorList>
    </citation>
    <scope>NUCLEOTIDE SEQUENCE [LARGE SCALE GENOMIC DNA]</scope>
    <source>
        <strain evidence="3">IBRC-M 10908</strain>
    </source>
</reference>
<dbReference type="NCBIfam" id="NF040488">
    <property type="entry name" value="SCO5389_fam"/>
    <property type="match status" value="1"/>
</dbReference>
<evidence type="ECO:0000256" key="1">
    <source>
        <dbReference type="SAM" id="MobiDB-lite"/>
    </source>
</evidence>
<dbReference type="EMBL" id="JBHSDK010000019">
    <property type="protein sequence ID" value="MFC4336422.1"/>
    <property type="molecule type" value="Genomic_DNA"/>
</dbReference>
<evidence type="ECO:0000313" key="3">
    <source>
        <dbReference type="Proteomes" id="UP001595823"/>
    </source>
</evidence>
<feature type="region of interest" description="Disordered" evidence="1">
    <location>
        <begin position="110"/>
        <end position="136"/>
    </location>
</feature>
<gene>
    <name evidence="2" type="ORF">ACFPET_14560</name>
</gene>